<reference evidence="7 8" key="1">
    <citation type="submission" date="2020-08" db="EMBL/GenBank/DDBJ databases">
        <title>Genome public.</title>
        <authorList>
            <person name="Liu C."/>
            <person name="Sun Q."/>
        </authorList>
    </citation>
    <scope>NUCLEOTIDE SEQUENCE [LARGE SCALE GENOMIC DNA]</scope>
    <source>
        <strain evidence="7 8">3_YM_SP_D4_24.mj</strain>
    </source>
</reference>
<keyword evidence="5" id="KW-0676">Redox-active center</keyword>
<evidence type="ECO:0000313" key="7">
    <source>
        <dbReference type="EMBL" id="MBC8628965.1"/>
    </source>
</evidence>
<dbReference type="InterPro" id="IPR023753">
    <property type="entry name" value="FAD/NAD-binding_dom"/>
</dbReference>
<dbReference type="PRINTS" id="PR00368">
    <property type="entry name" value="FADPNR"/>
</dbReference>
<comment type="caution">
    <text evidence="7">The sequence shown here is derived from an EMBL/GenBank/DDBJ whole genome shotgun (WGS) entry which is preliminary data.</text>
</comment>
<organism evidence="7 8">
    <name type="scientific">Blautia stercoris</name>
    <dbReference type="NCBI Taxonomy" id="871664"/>
    <lineage>
        <taxon>Bacteria</taxon>
        <taxon>Bacillati</taxon>
        <taxon>Bacillota</taxon>
        <taxon>Clostridia</taxon>
        <taxon>Lachnospirales</taxon>
        <taxon>Lachnospiraceae</taxon>
        <taxon>Blautia</taxon>
    </lineage>
</organism>
<dbReference type="Proteomes" id="UP000661649">
    <property type="component" value="Unassembled WGS sequence"/>
</dbReference>
<keyword evidence="8" id="KW-1185">Reference proteome</keyword>
<dbReference type="RefSeq" id="WP_187558772.1">
    <property type="nucleotide sequence ID" value="NZ_JACRTP010000004.1"/>
</dbReference>
<protein>
    <submittedName>
        <fullName evidence="7">FAD-dependent oxidoreductase</fullName>
    </submittedName>
</protein>
<dbReference type="SUPFAM" id="SSF51905">
    <property type="entry name" value="FAD/NAD(P)-binding domain"/>
    <property type="match status" value="1"/>
</dbReference>
<evidence type="ECO:0000256" key="3">
    <source>
        <dbReference type="ARBA" id="ARBA00023002"/>
    </source>
</evidence>
<keyword evidence="3" id="KW-0560">Oxidoreductase</keyword>
<evidence type="ECO:0000313" key="8">
    <source>
        <dbReference type="Proteomes" id="UP000661649"/>
    </source>
</evidence>
<evidence type="ECO:0000256" key="5">
    <source>
        <dbReference type="ARBA" id="ARBA00023284"/>
    </source>
</evidence>
<accession>A0ABR7PDV4</accession>
<name>A0ABR7PDV4_9FIRM</name>
<evidence type="ECO:0000256" key="2">
    <source>
        <dbReference type="ARBA" id="ARBA00022827"/>
    </source>
</evidence>
<evidence type="ECO:0000256" key="1">
    <source>
        <dbReference type="ARBA" id="ARBA00022630"/>
    </source>
</evidence>
<keyword evidence="4" id="KW-1015">Disulfide bond</keyword>
<gene>
    <name evidence="7" type="ORF">H8712_10145</name>
</gene>
<keyword evidence="1" id="KW-0285">Flavoprotein</keyword>
<dbReference type="PRINTS" id="PR00469">
    <property type="entry name" value="PNDRDTASEII"/>
</dbReference>
<dbReference type="Gene3D" id="3.50.50.60">
    <property type="entry name" value="FAD/NAD(P)-binding domain"/>
    <property type="match status" value="2"/>
</dbReference>
<dbReference type="PANTHER" id="PTHR48105">
    <property type="entry name" value="THIOREDOXIN REDUCTASE 1-RELATED-RELATED"/>
    <property type="match status" value="1"/>
</dbReference>
<dbReference type="PROSITE" id="PS00573">
    <property type="entry name" value="PYRIDINE_REDOX_2"/>
    <property type="match status" value="1"/>
</dbReference>
<evidence type="ECO:0000259" key="6">
    <source>
        <dbReference type="Pfam" id="PF07992"/>
    </source>
</evidence>
<dbReference type="InterPro" id="IPR008255">
    <property type="entry name" value="Pyr_nucl-diS_OxRdtase_2_AS"/>
</dbReference>
<evidence type="ECO:0000256" key="4">
    <source>
        <dbReference type="ARBA" id="ARBA00023157"/>
    </source>
</evidence>
<sequence length="298" mass="32361">MTDVLIIGSGPAGMTAGIYIKRANLDVQIIEKEYEGTGQMAESSRIDNYPGFYGISGYDLGEKIREHAENLEIEFLEEEAVAFEETKKGFLVILESGKTLEAKTVIYTAGAEHRKLNVPGSDTFENKGISYCASCDGAFYKGKDVVVIGGGNSALDDALLLSETCNKVYLVHRRDKFRGNPGTLEKLEAKENVEIIRNANVQEIKGTKKVETVLLDTGVSLEVQGVFVAVGTIPQTERLKDLIELDENGYIKAGEDGVTSKPGFFVAGDVRTKKLRQIITAAADGANAADSAIHYIIR</sequence>
<keyword evidence="2" id="KW-0274">FAD</keyword>
<feature type="domain" description="FAD/NAD(P)-binding" evidence="6">
    <location>
        <begin position="3"/>
        <end position="285"/>
    </location>
</feature>
<dbReference type="InterPro" id="IPR036188">
    <property type="entry name" value="FAD/NAD-bd_sf"/>
</dbReference>
<dbReference type="EMBL" id="JACRTP010000004">
    <property type="protein sequence ID" value="MBC8628965.1"/>
    <property type="molecule type" value="Genomic_DNA"/>
</dbReference>
<dbReference type="InterPro" id="IPR050097">
    <property type="entry name" value="Ferredoxin-NADP_redctase_2"/>
</dbReference>
<proteinExistence type="predicted"/>
<dbReference type="Pfam" id="PF07992">
    <property type="entry name" value="Pyr_redox_2"/>
    <property type="match status" value="1"/>
</dbReference>